<evidence type="ECO:0000313" key="2">
    <source>
        <dbReference type="Proteomes" id="UP000432015"/>
    </source>
</evidence>
<protein>
    <submittedName>
        <fullName evidence="1">Uncharacterized protein</fullName>
    </submittedName>
</protein>
<dbReference type="AlphaFoldDB" id="A0A7K1KSR3"/>
<dbReference type="Proteomes" id="UP000432015">
    <property type="component" value="Unassembled WGS sequence"/>
</dbReference>
<keyword evidence="2" id="KW-1185">Reference proteome</keyword>
<dbReference type="EMBL" id="WOFH01000001">
    <property type="protein sequence ID" value="MUN35228.1"/>
    <property type="molecule type" value="Genomic_DNA"/>
</dbReference>
<sequence length="151" mass="17105">MSNQTGRNPFHALGLPVDADRELIVERGQEMADLATSDEERDVYRWAVGELIHDEAARRVHAILEVPGTDYDDDRWARFERRHRASPVDPAALRAAGRPSPEVFDIPQIIDVVLDWMLTPPEVDVDEAVRHVPVRPRLDEPPLEVSDVLFG</sequence>
<accession>A0A7K1KSR3</accession>
<name>A0A7K1KSR3_9ACTN</name>
<comment type="caution">
    <text evidence="1">The sequence shown here is derived from an EMBL/GenBank/DDBJ whole genome shotgun (WGS) entry which is preliminary data.</text>
</comment>
<proteinExistence type="predicted"/>
<gene>
    <name evidence="1" type="ORF">GNZ18_01215</name>
</gene>
<dbReference type="RefSeq" id="WP_156214198.1">
    <property type="nucleotide sequence ID" value="NZ_WOFH01000001.1"/>
</dbReference>
<evidence type="ECO:0000313" key="1">
    <source>
        <dbReference type="EMBL" id="MUN35228.1"/>
    </source>
</evidence>
<organism evidence="1 2">
    <name type="scientific">Actinomadura litoris</name>
    <dbReference type="NCBI Taxonomy" id="2678616"/>
    <lineage>
        <taxon>Bacteria</taxon>
        <taxon>Bacillati</taxon>
        <taxon>Actinomycetota</taxon>
        <taxon>Actinomycetes</taxon>
        <taxon>Streptosporangiales</taxon>
        <taxon>Thermomonosporaceae</taxon>
        <taxon>Actinomadura</taxon>
    </lineage>
</organism>
<reference evidence="1 2" key="1">
    <citation type="submission" date="2019-11" db="EMBL/GenBank/DDBJ databases">
        <authorList>
            <person name="Cao P."/>
        </authorList>
    </citation>
    <scope>NUCLEOTIDE SEQUENCE [LARGE SCALE GENOMIC DNA]</scope>
    <source>
        <strain evidence="1 2">NEAU-AAG5</strain>
    </source>
</reference>